<evidence type="ECO:0000313" key="2">
    <source>
        <dbReference type="Proteomes" id="UP000821865"/>
    </source>
</evidence>
<dbReference type="Proteomes" id="UP000821865">
    <property type="component" value="Chromosome 5"/>
</dbReference>
<sequence length="518" mass="57680">MPELPRIVILRGFQRGVDWRPTQLADPVPSTLHACSLCGGVQRTINVLPCLHAFCDNCLQASEAESQDCHMRCLLDGMSFVCEREIVSKECSAEDAASLKVVCWNACYGCDFMGPVSSLPEHFEENCSFHPAVCPRCNVTILLTDLPCHYQTGCMPSLERSDLTTRDAQSSSSTVHSTWHDDVTLTAHDTLVSLESRMNELVEYIRNLDTKSTLMSVSLSEATDFLRQMASTPTSPSTSITNTLSPEMTPLSTDFQENKQINVPQENRTADVDGSVASLIDTSVVAGPLSRARETIHAEMLPEAVSYTPTVRRPFRRQTTQLTQYLSEQHGDGREKRALLVLFKRTKPVSTGSASDFLPLYDLLKRGLELSIPETWTAKVVLDGNEDCHVKIVILEENSALDVYAKVEERRKTFNPWKVESVRLTHPNEKAFSSSTVVRRLFEPTWTHSRAARLKFQASGYGFYGSNRFEAMCRRGFVVGNNTVKFCVTLVRKWNAPGESTTAEGISSTMVPVTSNET</sequence>
<comment type="caution">
    <text evidence="1">The sequence shown here is derived from an EMBL/GenBank/DDBJ whole genome shotgun (WGS) entry which is preliminary data.</text>
</comment>
<reference evidence="1" key="1">
    <citation type="submission" date="2020-05" db="EMBL/GenBank/DDBJ databases">
        <title>Large-scale comparative analyses of tick genomes elucidate their genetic diversity and vector capacities.</title>
        <authorList>
            <person name="Jia N."/>
            <person name="Wang J."/>
            <person name="Shi W."/>
            <person name="Du L."/>
            <person name="Sun Y."/>
            <person name="Zhan W."/>
            <person name="Jiang J."/>
            <person name="Wang Q."/>
            <person name="Zhang B."/>
            <person name="Ji P."/>
            <person name="Sakyi L.B."/>
            <person name="Cui X."/>
            <person name="Yuan T."/>
            <person name="Jiang B."/>
            <person name="Yang W."/>
            <person name="Lam T.T.-Y."/>
            <person name="Chang Q."/>
            <person name="Ding S."/>
            <person name="Wang X."/>
            <person name="Zhu J."/>
            <person name="Ruan X."/>
            <person name="Zhao L."/>
            <person name="Wei J."/>
            <person name="Que T."/>
            <person name="Du C."/>
            <person name="Cheng J."/>
            <person name="Dai P."/>
            <person name="Han X."/>
            <person name="Huang E."/>
            <person name="Gao Y."/>
            <person name="Liu J."/>
            <person name="Shao H."/>
            <person name="Ye R."/>
            <person name="Li L."/>
            <person name="Wei W."/>
            <person name="Wang X."/>
            <person name="Wang C."/>
            <person name="Yang T."/>
            <person name="Huo Q."/>
            <person name="Li W."/>
            <person name="Guo W."/>
            <person name="Chen H."/>
            <person name="Zhou L."/>
            <person name="Ni X."/>
            <person name="Tian J."/>
            <person name="Zhou Y."/>
            <person name="Sheng Y."/>
            <person name="Liu T."/>
            <person name="Pan Y."/>
            <person name="Xia L."/>
            <person name="Li J."/>
            <person name="Zhao F."/>
            <person name="Cao W."/>
        </authorList>
    </citation>
    <scope>NUCLEOTIDE SEQUENCE</scope>
    <source>
        <strain evidence="1">Dsil-2018</strain>
    </source>
</reference>
<name>A0ACB8CP70_DERSI</name>
<dbReference type="EMBL" id="CM023474">
    <property type="protein sequence ID" value="KAH7948855.1"/>
    <property type="molecule type" value="Genomic_DNA"/>
</dbReference>
<gene>
    <name evidence="1" type="ORF">HPB49_002800</name>
</gene>
<accession>A0ACB8CP70</accession>
<evidence type="ECO:0000313" key="1">
    <source>
        <dbReference type="EMBL" id="KAH7948855.1"/>
    </source>
</evidence>
<keyword evidence="2" id="KW-1185">Reference proteome</keyword>
<protein>
    <submittedName>
        <fullName evidence="1">Uncharacterized protein</fullName>
    </submittedName>
</protein>
<organism evidence="1 2">
    <name type="scientific">Dermacentor silvarum</name>
    <name type="common">Tick</name>
    <dbReference type="NCBI Taxonomy" id="543639"/>
    <lineage>
        <taxon>Eukaryota</taxon>
        <taxon>Metazoa</taxon>
        <taxon>Ecdysozoa</taxon>
        <taxon>Arthropoda</taxon>
        <taxon>Chelicerata</taxon>
        <taxon>Arachnida</taxon>
        <taxon>Acari</taxon>
        <taxon>Parasitiformes</taxon>
        <taxon>Ixodida</taxon>
        <taxon>Ixodoidea</taxon>
        <taxon>Ixodidae</taxon>
        <taxon>Rhipicephalinae</taxon>
        <taxon>Dermacentor</taxon>
    </lineage>
</organism>
<proteinExistence type="predicted"/>